<evidence type="ECO:0000313" key="2">
    <source>
        <dbReference type="Proteomes" id="UP001602089"/>
    </source>
</evidence>
<proteinExistence type="predicted"/>
<name>A0ABW6TLI6_9NOCA</name>
<sequence>MKFRLKLWLFELDIETPAPEQVSTIDLVTAMMSTMQSQPIMLVPADCEADDETD</sequence>
<dbReference type="RefSeq" id="WP_387132100.1">
    <property type="nucleotide sequence ID" value="NZ_JBIATK010000012.1"/>
</dbReference>
<comment type="caution">
    <text evidence="1">The sequence shown here is derived from an EMBL/GenBank/DDBJ whole genome shotgun (WGS) entry which is preliminary data.</text>
</comment>
<gene>
    <name evidence="1" type="ORF">ACFYY5_29490</name>
</gene>
<protein>
    <submittedName>
        <fullName evidence="1">Uncharacterized protein</fullName>
    </submittedName>
</protein>
<keyword evidence="2" id="KW-1185">Reference proteome</keyword>
<evidence type="ECO:0000313" key="1">
    <source>
        <dbReference type="EMBL" id="MFF4026989.1"/>
    </source>
</evidence>
<accession>A0ABW6TLI6</accession>
<reference evidence="1 2" key="1">
    <citation type="submission" date="2024-10" db="EMBL/GenBank/DDBJ databases">
        <title>The Natural Products Discovery Center: Release of the First 8490 Sequenced Strains for Exploring Actinobacteria Biosynthetic Diversity.</title>
        <authorList>
            <person name="Kalkreuter E."/>
            <person name="Kautsar S.A."/>
            <person name="Yang D."/>
            <person name="Bader C.D."/>
            <person name="Teijaro C.N."/>
            <person name="Fluegel L."/>
            <person name="Davis C.M."/>
            <person name="Simpson J.R."/>
            <person name="Lauterbach L."/>
            <person name="Steele A.D."/>
            <person name="Gui C."/>
            <person name="Meng S."/>
            <person name="Li G."/>
            <person name="Viehrig K."/>
            <person name="Ye F."/>
            <person name="Su P."/>
            <person name="Kiefer A.F."/>
            <person name="Nichols A."/>
            <person name="Cepeda A.J."/>
            <person name="Yan W."/>
            <person name="Fan B."/>
            <person name="Jiang Y."/>
            <person name="Adhikari A."/>
            <person name="Zheng C.-J."/>
            <person name="Schuster L."/>
            <person name="Cowan T.M."/>
            <person name="Smanski M.J."/>
            <person name="Chevrette M.G."/>
            <person name="De Carvalho L.P.S."/>
            <person name="Shen B."/>
        </authorList>
    </citation>
    <scope>NUCLEOTIDE SEQUENCE [LARGE SCALE GENOMIC DNA]</scope>
    <source>
        <strain evidence="1 2">NPDC001867</strain>
    </source>
</reference>
<dbReference type="Proteomes" id="UP001602089">
    <property type="component" value="Unassembled WGS sequence"/>
</dbReference>
<dbReference type="EMBL" id="JBIATK010000012">
    <property type="protein sequence ID" value="MFF4026989.1"/>
    <property type="molecule type" value="Genomic_DNA"/>
</dbReference>
<organism evidence="1 2">
    <name type="scientific">Nocardia elegans</name>
    <dbReference type="NCBI Taxonomy" id="300029"/>
    <lineage>
        <taxon>Bacteria</taxon>
        <taxon>Bacillati</taxon>
        <taxon>Actinomycetota</taxon>
        <taxon>Actinomycetes</taxon>
        <taxon>Mycobacteriales</taxon>
        <taxon>Nocardiaceae</taxon>
        <taxon>Nocardia</taxon>
    </lineage>
</organism>